<feature type="transmembrane region" description="Helical" evidence="2">
    <location>
        <begin position="226"/>
        <end position="246"/>
    </location>
</feature>
<feature type="transmembrane region" description="Helical" evidence="2">
    <location>
        <begin position="375"/>
        <end position="398"/>
    </location>
</feature>
<feature type="transmembrane region" description="Helical" evidence="2">
    <location>
        <begin position="195"/>
        <end position="214"/>
    </location>
</feature>
<sequence length="434" mass="45582">MTGSPQRTPRRRPAPATLSQAEAGSRTAAASDRESEEQYQKAKDKESLELGAATAVFALAVLLGWLCLPPEAKHPGNVRFTVSLLLSFATFLSGNALMLLSLNLLGLREDLVSGTQRAASRCLRIACAGLPVLTLLSVMALLPGRVYRCIGLAAVVAVLLPAAGAHWYLRRRAGGGGAEEAYAEDREELDAASKITSSIINSAFGGLIGVLFSASKASGAVSRAAYASIFLMFATSIAGMFVMTVSKMVPEITNLRFRRFLVAAIKLANGVLLCLLASAAFTAAFVVLGYRIVAALAPLGVTAVLCLLLQYCVASHGRRGRDNNLREQENEEARLKAMEDLANKVTTATLGAIMSVFGGALGQKGDHNKAVAMDTFMVVLTSAFVSGLGFLLLAAAPIPARACLAPAARVLVWSSMALFAATAVSAYGAEVWRS</sequence>
<keyword evidence="2" id="KW-0812">Transmembrane</keyword>
<feature type="transmembrane region" description="Helical" evidence="2">
    <location>
        <begin position="267"/>
        <end position="286"/>
    </location>
</feature>
<feature type="compositionally biased region" description="Basic and acidic residues" evidence="1">
    <location>
        <begin position="31"/>
        <end position="42"/>
    </location>
</feature>
<organism evidence="3 4">
    <name type="scientific">Panicum virgatum</name>
    <name type="common">Blackwell switchgrass</name>
    <dbReference type="NCBI Taxonomy" id="38727"/>
    <lineage>
        <taxon>Eukaryota</taxon>
        <taxon>Viridiplantae</taxon>
        <taxon>Streptophyta</taxon>
        <taxon>Embryophyta</taxon>
        <taxon>Tracheophyta</taxon>
        <taxon>Spermatophyta</taxon>
        <taxon>Magnoliopsida</taxon>
        <taxon>Liliopsida</taxon>
        <taxon>Poales</taxon>
        <taxon>Poaceae</taxon>
        <taxon>PACMAD clade</taxon>
        <taxon>Panicoideae</taxon>
        <taxon>Panicodae</taxon>
        <taxon>Paniceae</taxon>
        <taxon>Panicinae</taxon>
        <taxon>Panicum</taxon>
        <taxon>Panicum sect. Hiantes</taxon>
    </lineage>
</organism>
<feature type="transmembrane region" description="Helical" evidence="2">
    <location>
        <begin position="410"/>
        <end position="429"/>
    </location>
</feature>
<protein>
    <submittedName>
        <fullName evidence="3">Uncharacterized protein</fullName>
    </submittedName>
</protein>
<keyword evidence="4" id="KW-1185">Reference proteome</keyword>
<dbReference type="AlphaFoldDB" id="A0A8T0TFT5"/>
<proteinExistence type="predicted"/>
<evidence type="ECO:0000313" key="4">
    <source>
        <dbReference type="Proteomes" id="UP000823388"/>
    </source>
</evidence>
<gene>
    <name evidence="3" type="ORF">PVAP13_4NG221810</name>
</gene>
<dbReference type="OrthoDB" id="695950at2759"/>
<feature type="transmembrane region" description="Helical" evidence="2">
    <location>
        <begin position="80"/>
        <end position="102"/>
    </location>
</feature>
<evidence type="ECO:0000313" key="3">
    <source>
        <dbReference type="EMBL" id="KAG2606879.1"/>
    </source>
</evidence>
<evidence type="ECO:0000256" key="1">
    <source>
        <dbReference type="SAM" id="MobiDB-lite"/>
    </source>
</evidence>
<comment type="caution">
    <text evidence="3">The sequence shown here is derived from an EMBL/GenBank/DDBJ whole genome shotgun (WGS) entry which is preliminary data.</text>
</comment>
<name>A0A8T0TFT5_PANVG</name>
<feature type="transmembrane region" description="Helical" evidence="2">
    <location>
        <begin position="345"/>
        <end position="363"/>
    </location>
</feature>
<accession>A0A8T0TFT5</accession>
<dbReference type="Proteomes" id="UP000823388">
    <property type="component" value="Chromosome 4N"/>
</dbReference>
<evidence type="ECO:0000256" key="2">
    <source>
        <dbReference type="SAM" id="Phobius"/>
    </source>
</evidence>
<feature type="transmembrane region" description="Helical" evidence="2">
    <location>
        <begin position="48"/>
        <end position="68"/>
    </location>
</feature>
<feature type="transmembrane region" description="Helical" evidence="2">
    <location>
        <begin position="292"/>
        <end position="313"/>
    </location>
</feature>
<dbReference type="EMBL" id="CM029044">
    <property type="protein sequence ID" value="KAG2606879.1"/>
    <property type="molecule type" value="Genomic_DNA"/>
</dbReference>
<reference evidence="3 4" key="1">
    <citation type="submission" date="2020-05" db="EMBL/GenBank/DDBJ databases">
        <title>WGS assembly of Panicum virgatum.</title>
        <authorList>
            <person name="Lovell J.T."/>
            <person name="Jenkins J."/>
            <person name="Shu S."/>
            <person name="Juenger T.E."/>
            <person name="Schmutz J."/>
        </authorList>
    </citation>
    <scope>NUCLEOTIDE SEQUENCE [LARGE SCALE GENOMIC DNA]</scope>
    <source>
        <strain evidence="4">cv. AP13</strain>
    </source>
</reference>
<feature type="region of interest" description="Disordered" evidence="1">
    <location>
        <begin position="1"/>
        <end position="42"/>
    </location>
</feature>
<feature type="transmembrane region" description="Helical" evidence="2">
    <location>
        <begin position="123"/>
        <end position="144"/>
    </location>
</feature>
<keyword evidence="2" id="KW-0472">Membrane</keyword>
<keyword evidence="2" id="KW-1133">Transmembrane helix</keyword>
<feature type="transmembrane region" description="Helical" evidence="2">
    <location>
        <begin position="150"/>
        <end position="169"/>
    </location>
</feature>